<evidence type="ECO:0000259" key="1">
    <source>
        <dbReference type="PROSITE" id="PS50011"/>
    </source>
</evidence>
<dbReference type="PROSITE" id="PS50011">
    <property type="entry name" value="PROTEIN_KINASE_DOM"/>
    <property type="match status" value="1"/>
</dbReference>
<dbReference type="Gene3D" id="1.10.510.10">
    <property type="entry name" value="Transferase(Phosphotransferase) domain 1"/>
    <property type="match status" value="1"/>
</dbReference>
<dbReference type="Pfam" id="PF00069">
    <property type="entry name" value="Pkinase"/>
    <property type="match status" value="1"/>
</dbReference>
<name>A0A0C9ZI96_9AGAM</name>
<dbReference type="InterPro" id="IPR011009">
    <property type="entry name" value="Kinase-like_dom_sf"/>
</dbReference>
<dbReference type="AlphaFoldDB" id="A0A0C9ZI96"/>
<evidence type="ECO:0000313" key="3">
    <source>
        <dbReference type="Proteomes" id="UP000054018"/>
    </source>
</evidence>
<dbReference type="GO" id="GO:0005524">
    <property type="term" value="F:ATP binding"/>
    <property type="evidence" value="ECO:0007669"/>
    <property type="project" value="InterPro"/>
</dbReference>
<evidence type="ECO:0000313" key="2">
    <source>
        <dbReference type="EMBL" id="KIK25719.1"/>
    </source>
</evidence>
<dbReference type="SUPFAM" id="SSF56112">
    <property type="entry name" value="Protein kinase-like (PK-like)"/>
    <property type="match status" value="1"/>
</dbReference>
<gene>
    <name evidence="2" type="ORF">PISMIDRAFT_96309</name>
</gene>
<dbReference type="OrthoDB" id="3203292at2759"/>
<dbReference type="EMBL" id="KN833706">
    <property type="protein sequence ID" value="KIK25719.1"/>
    <property type="molecule type" value="Genomic_DNA"/>
</dbReference>
<proteinExistence type="predicted"/>
<organism evidence="2 3">
    <name type="scientific">Pisolithus microcarpus 441</name>
    <dbReference type="NCBI Taxonomy" id="765257"/>
    <lineage>
        <taxon>Eukaryota</taxon>
        <taxon>Fungi</taxon>
        <taxon>Dikarya</taxon>
        <taxon>Basidiomycota</taxon>
        <taxon>Agaricomycotina</taxon>
        <taxon>Agaricomycetes</taxon>
        <taxon>Agaricomycetidae</taxon>
        <taxon>Boletales</taxon>
        <taxon>Sclerodermatineae</taxon>
        <taxon>Pisolithaceae</taxon>
        <taxon>Pisolithus</taxon>
    </lineage>
</organism>
<dbReference type="HOGENOM" id="CLU_019279_2_0_1"/>
<protein>
    <recommendedName>
        <fullName evidence="1">Protein kinase domain-containing protein</fullName>
    </recommendedName>
</protein>
<accession>A0A0C9ZI96</accession>
<dbReference type="InterPro" id="IPR000719">
    <property type="entry name" value="Prot_kinase_dom"/>
</dbReference>
<dbReference type="STRING" id="765257.A0A0C9ZI96"/>
<dbReference type="Proteomes" id="UP000054018">
    <property type="component" value="Unassembled WGS sequence"/>
</dbReference>
<dbReference type="InterPro" id="IPR050235">
    <property type="entry name" value="CK1_Ser-Thr_kinase"/>
</dbReference>
<sequence length="313" mass="35350">GKVFHVCNVLTSQEFTVKLSLVNNPASTLHHEYEIICKLQGILSIPWVISFRREPPYNVMILKCLGPSLDKVFNSCHQSFSPHTIATIGQQLIHQLESIHLCNFVHCDAKPSNILIGTGQDASLLYLIDFSIAKQYRNPYMHLHNEFRNCGGFLGSHAFASISSQLGFERGRQDDIESLAYILIYFSCSSLLWLGHLCLDSDAIVSMKKDVLQCDNIPQPLLTMLSYSQSLCFTQKLDYPYLQTLMEGICMDLPLLSSQPKWVGNGSMLSISMNDLPPLGCKRDQTARGQEPATRRSSCQRYLHFSMHVQAWD</sequence>
<dbReference type="SMART" id="SM00220">
    <property type="entry name" value="S_TKc"/>
    <property type="match status" value="1"/>
</dbReference>
<dbReference type="GO" id="GO:0004672">
    <property type="term" value="F:protein kinase activity"/>
    <property type="evidence" value="ECO:0007669"/>
    <property type="project" value="InterPro"/>
</dbReference>
<reference evidence="3" key="2">
    <citation type="submission" date="2015-01" db="EMBL/GenBank/DDBJ databases">
        <title>Evolutionary Origins and Diversification of the Mycorrhizal Mutualists.</title>
        <authorList>
            <consortium name="DOE Joint Genome Institute"/>
            <consortium name="Mycorrhizal Genomics Consortium"/>
            <person name="Kohler A."/>
            <person name="Kuo A."/>
            <person name="Nagy L.G."/>
            <person name="Floudas D."/>
            <person name="Copeland A."/>
            <person name="Barry K.W."/>
            <person name="Cichocki N."/>
            <person name="Veneault-Fourrey C."/>
            <person name="LaButti K."/>
            <person name="Lindquist E.A."/>
            <person name="Lipzen A."/>
            <person name="Lundell T."/>
            <person name="Morin E."/>
            <person name="Murat C."/>
            <person name="Riley R."/>
            <person name="Ohm R."/>
            <person name="Sun H."/>
            <person name="Tunlid A."/>
            <person name="Henrissat B."/>
            <person name="Grigoriev I.V."/>
            <person name="Hibbett D.S."/>
            <person name="Martin F."/>
        </authorList>
    </citation>
    <scope>NUCLEOTIDE SEQUENCE [LARGE SCALE GENOMIC DNA]</scope>
    <source>
        <strain evidence="3">441</strain>
    </source>
</reference>
<keyword evidence="3" id="KW-1185">Reference proteome</keyword>
<feature type="non-terminal residue" evidence="2">
    <location>
        <position position="1"/>
    </location>
</feature>
<dbReference type="PANTHER" id="PTHR11909">
    <property type="entry name" value="CASEIN KINASE-RELATED"/>
    <property type="match status" value="1"/>
</dbReference>
<feature type="non-terminal residue" evidence="2">
    <location>
        <position position="313"/>
    </location>
</feature>
<feature type="domain" description="Protein kinase" evidence="1">
    <location>
        <begin position="1"/>
        <end position="303"/>
    </location>
</feature>
<reference evidence="2 3" key="1">
    <citation type="submission" date="2014-04" db="EMBL/GenBank/DDBJ databases">
        <authorList>
            <consortium name="DOE Joint Genome Institute"/>
            <person name="Kuo A."/>
            <person name="Kohler A."/>
            <person name="Costa M.D."/>
            <person name="Nagy L.G."/>
            <person name="Floudas D."/>
            <person name="Copeland A."/>
            <person name="Barry K.W."/>
            <person name="Cichocki N."/>
            <person name="Veneault-Fourrey C."/>
            <person name="LaButti K."/>
            <person name="Lindquist E.A."/>
            <person name="Lipzen A."/>
            <person name="Lundell T."/>
            <person name="Morin E."/>
            <person name="Murat C."/>
            <person name="Sun H."/>
            <person name="Tunlid A."/>
            <person name="Henrissat B."/>
            <person name="Grigoriev I.V."/>
            <person name="Hibbett D.S."/>
            <person name="Martin F."/>
            <person name="Nordberg H.P."/>
            <person name="Cantor M.N."/>
            <person name="Hua S.X."/>
        </authorList>
    </citation>
    <scope>NUCLEOTIDE SEQUENCE [LARGE SCALE GENOMIC DNA]</scope>
    <source>
        <strain evidence="2 3">441</strain>
    </source>
</reference>